<reference evidence="5 6" key="1">
    <citation type="submission" date="2016-11" db="EMBL/GenBank/DDBJ databases">
        <authorList>
            <person name="Jaros S."/>
            <person name="Januszkiewicz K."/>
            <person name="Wedrychowicz H."/>
        </authorList>
    </citation>
    <scope>NUCLEOTIDE SEQUENCE [LARGE SCALE GENOMIC DNA]</scope>
    <source>
        <strain evidence="5 6">DSM 17918</strain>
    </source>
</reference>
<dbReference type="Pfam" id="PF02779">
    <property type="entry name" value="Transket_pyr"/>
    <property type="match status" value="1"/>
</dbReference>
<dbReference type="InterPro" id="IPR033248">
    <property type="entry name" value="Transketolase_C"/>
</dbReference>
<comment type="similarity">
    <text evidence="2">Belongs to the transketolase family.</text>
</comment>
<dbReference type="PANTHER" id="PTHR43825">
    <property type="entry name" value="PYRUVATE DEHYDROGENASE E1 COMPONENT"/>
    <property type="match status" value="1"/>
</dbReference>
<feature type="domain" description="Transketolase-like pyrimidine-binding" evidence="4">
    <location>
        <begin position="1"/>
        <end position="163"/>
    </location>
</feature>
<dbReference type="Pfam" id="PF02780">
    <property type="entry name" value="Transketolase_C"/>
    <property type="match status" value="1"/>
</dbReference>
<dbReference type="InterPro" id="IPR051157">
    <property type="entry name" value="PDH/Transketolase"/>
</dbReference>
<dbReference type="STRING" id="1121256.SAMN02746089_02446"/>
<protein>
    <submittedName>
        <fullName evidence="5">Transketolase</fullName>
    </submittedName>
</protein>
<organism evidence="5 6">
    <name type="scientific">Caldanaerobius fijiensis DSM 17918</name>
    <dbReference type="NCBI Taxonomy" id="1121256"/>
    <lineage>
        <taxon>Bacteria</taxon>
        <taxon>Bacillati</taxon>
        <taxon>Bacillota</taxon>
        <taxon>Clostridia</taxon>
        <taxon>Thermoanaerobacterales</taxon>
        <taxon>Thermoanaerobacteraceae</taxon>
        <taxon>Caldanaerobius</taxon>
    </lineage>
</organism>
<sequence length="319" mass="35505">MRTAFVNTLMNLMKKNDNIYLLTGDLGFSVFDKLKEQFPKNFLNVGISEANMIGIAAGLALCNKQVFVYSIIPFVTYRVLEQIRNDLCYQKLPVKIIGVGSGLSYGAAGVTHHSIEDIAIMSSLPEMTVLAPGDPVEVKLAVEQSINLEGPCYIRLGKNGEPVIHNEKNINFKIGKGIKLKEGNDISVFVTGNMLETAVEVSKILENNNLSVEIISMHTIKPLDEDIIVESAKNKKLIVSIEEHIETGGLGSKIADVLLKNTIYKRFMKFALPDKFIHEVGSQKYLRQLYFLTPDKIASKILCEIDKGDESDKYSTKYI</sequence>
<proteinExistence type="inferred from homology"/>
<dbReference type="SUPFAM" id="SSF52518">
    <property type="entry name" value="Thiamin diphosphate-binding fold (THDP-binding)"/>
    <property type="match status" value="1"/>
</dbReference>
<dbReference type="OrthoDB" id="9803371at2"/>
<name>A0A1M5DZF3_9THEO</name>
<dbReference type="InterPro" id="IPR009014">
    <property type="entry name" value="Transketo_C/PFOR_II"/>
</dbReference>
<comment type="cofactor">
    <cofactor evidence="1">
        <name>thiamine diphosphate</name>
        <dbReference type="ChEBI" id="CHEBI:58937"/>
    </cofactor>
</comment>
<dbReference type="InterPro" id="IPR029061">
    <property type="entry name" value="THDP-binding"/>
</dbReference>
<dbReference type="SMART" id="SM00861">
    <property type="entry name" value="Transket_pyr"/>
    <property type="match status" value="1"/>
</dbReference>
<dbReference type="CDD" id="cd07033">
    <property type="entry name" value="TPP_PYR_DXS_TK_like"/>
    <property type="match status" value="1"/>
</dbReference>
<evidence type="ECO:0000313" key="6">
    <source>
        <dbReference type="Proteomes" id="UP000184088"/>
    </source>
</evidence>
<dbReference type="SUPFAM" id="SSF52922">
    <property type="entry name" value="TK C-terminal domain-like"/>
    <property type="match status" value="1"/>
</dbReference>
<dbReference type="Proteomes" id="UP000184088">
    <property type="component" value="Unassembled WGS sequence"/>
</dbReference>
<gene>
    <name evidence="5" type="ORF">SAMN02746089_02446</name>
</gene>
<evidence type="ECO:0000259" key="4">
    <source>
        <dbReference type="SMART" id="SM00861"/>
    </source>
</evidence>
<keyword evidence="6" id="KW-1185">Reference proteome</keyword>
<evidence type="ECO:0000256" key="1">
    <source>
        <dbReference type="ARBA" id="ARBA00001964"/>
    </source>
</evidence>
<keyword evidence="3" id="KW-0786">Thiamine pyrophosphate</keyword>
<dbReference type="EMBL" id="FQVH01000040">
    <property type="protein sequence ID" value="SHF72325.1"/>
    <property type="molecule type" value="Genomic_DNA"/>
</dbReference>
<dbReference type="FunFam" id="3.40.50.970:FF:000129">
    <property type="entry name" value="Transketolase"/>
    <property type="match status" value="1"/>
</dbReference>
<evidence type="ECO:0000313" key="5">
    <source>
        <dbReference type="EMBL" id="SHF72325.1"/>
    </source>
</evidence>
<accession>A0A1M5DZF3</accession>
<dbReference type="Gene3D" id="3.40.50.970">
    <property type="match status" value="1"/>
</dbReference>
<dbReference type="RefSeq" id="WP_073345840.1">
    <property type="nucleotide sequence ID" value="NZ_FQVH01000040.1"/>
</dbReference>
<evidence type="ECO:0000256" key="3">
    <source>
        <dbReference type="ARBA" id="ARBA00023052"/>
    </source>
</evidence>
<dbReference type="AlphaFoldDB" id="A0A1M5DZF3"/>
<dbReference type="InterPro" id="IPR005475">
    <property type="entry name" value="Transketolase-like_Pyr-bd"/>
</dbReference>
<dbReference type="Gene3D" id="3.40.50.920">
    <property type="match status" value="1"/>
</dbReference>
<dbReference type="PANTHER" id="PTHR43825:SF5">
    <property type="entry name" value="HYPOTHETICAL TRANSKETOLASE FAMILY PROTEIN"/>
    <property type="match status" value="1"/>
</dbReference>
<evidence type="ECO:0000256" key="2">
    <source>
        <dbReference type="ARBA" id="ARBA00007131"/>
    </source>
</evidence>